<proteinExistence type="predicted"/>
<dbReference type="Proteomes" id="UP000323012">
    <property type="component" value="Unassembled WGS sequence"/>
</dbReference>
<evidence type="ECO:0000313" key="4">
    <source>
        <dbReference type="Proteomes" id="UP000323012"/>
    </source>
</evidence>
<accession>A0AB74N402</accession>
<reference evidence="1 3" key="1">
    <citation type="submission" date="2017-10" db="EMBL/GenBank/DDBJ databases">
        <title>Draft genome sequences of Aggregatibacter actinomycetemcomitans strains 310a and 310b.</title>
        <authorList>
            <person name="May A.C."/>
            <person name="Ohta H."/>
            <person name="Maeda H."/>
            <person name="Kokeguchi S."/>
            <person name="Cugini C."/>
        </authorList>
    </citation>
    <scope>NUCLEOTIDE SEQUENCE [LARGE SCALE GENOMIC DNA]</scope>
    <source>
        <strain evidence="1 3">310b</strain>
    </source>
</reference>
<evidence type="ECO:0000313" key="3">
    <source>
        <dbReference type="Proteomes" id="UP000226080"/>
    </source>
</evidence>
<keyword evidence="3" id="KW-1185">Reference proteome</keyword>
<dbReference type="Proteomes" id="UP000226080">
    <property type="component" value="Unassembled WGS sequence"/>
</dbReference>
<organism evidence="2 4">
    <name type="scientific">Aggregatibacter actinomycetemcomitans</name>
    <name type="common">Actinobacillus actinomycetemcomitans</name>
    <name type="synonym">Haemophilus actinomycetemcomitans</name>
    <dbReference type="NCBI Taxonomy" id="714"/>
    <lineage>
        <taxon>Bacteria</taxon>
        <taxon>Pseudomonadati</taxon>
        <taxon>Pseudomonadota</taxon>
        <taxon>Gammaproteobacteria</taxon>
        <taxon>Pasteurellales</taxon>
        <taxon>Pasteurellaceae</taxon>
        <taxon>Aggregatibacter</taxon>
    </lineage>
</organism>
<dbReference type="EMBL" id="VSED01000019">
    <property type="protein sequence ID" value="TYA38671.1"/>
    <property type="molecule type" value="Genomic_DNA"/>
</dbReference>
<comment type="caution">
    <text evidence="2">The sequence shown here is derived from an EMBL/GenBank/DDBJ whole genome shotgun (WGS) entry which is preliminary data.</text>
</comment>
<reference evidence="2 4" key="2">
    <citation type="submission" date="2019-08" db="EMBL/GenBank/DDBJ databases">
        <title>Whole genome sequencing of Aggregatibacter actinomycetemcomitans cultured from blood stream infections in Denmark reveals a novel phylogenetic lineage expressing serotype a membrane O polysaccharide.</title>
        <authorList>
            <person name="Nedergaard S."/>
            <person name="Kobel C.M."/>
            <person name="Nielsen M.B."/>
            <person name="Moeller R.T."/>
            <person name="Jensen A.B."/>
            <person name="Noerskov-Lauritsen N."/>
        </authorList>
    </citation>
    <scope>NUCLEOTIDE SEQUENCE [LARGE SCALE GENOMIC DNA]</scope>
    <source>
        <strain evidence="2 4">PN_563</strain>
    </source>
</reference>
<gene>
    <name evidence="1" type="ORF">CQR80_08705</name>
    <name evidence="2" type="ORF">FXB79_07610</name>
</gene>
<evidence type="ECO:0000313" key="1">
    <source>
        <dbReference type="EMBL" id="PHO20113.1"/>
    </source>
</evidence>
<dbReference type="EMBL" id="PCGW01000017">
    <property type="protein sequence ID" value="PHO20113.1"/>
    <property type="molecule type" value="Genomic_DNA"/>
</dbReference>
<dbReference type="AlphaFoldDB" id="A0AB74N402"/>
<evidence type="ECO:0000313" key="2">
    <source>
        <dbReference type="EMBL" id="TYA38671.1"/>
    </source>
</evidence>
<name>A0AB74N402_AGGAC</name>
<protein>
    <submittedName>
        <fullName evidence="2">Uncharacterized protein</fullName>
    </submittedName>
</protein>
<sequence length="62" mass="7160">MSKIRQGFFIVIHVIRLFLSKCGKEFTPSAVVLQSVFHYQKSTNLFADSRFNGTNLNYIFSI</sequence>